<dbReference type="Proteomes" id="UP000451860">
    <property type="component" value="Unassembled WGS sequence"/>
</dbReference>
<feature type="non-terminal residue" evidence="1">
    <location>
        <position position="72"/>
    </location>
</feature>
<gene>
    <name evidence="1" type="ORF">GB883_19960</name>
</gene>
<protein>
    <submittedName>
        <fullName evidence="1">SDR family NAD(P)-dependent oxidoreductase</fullName>
    </submittedName>
</protein>
<accession>A0A7J5UIV9</accession>
<dbReference type="Gene3D" id="3.40.50.720">
    <property type="entry name" value="NAD(P)-binding Rossmann-like Domain"/>
    <property type="match status" value="1"/>
</dbReference>
<organism evidence="1 2">
    <name type="scientific">Georgenia thermotolerans</name>
    <dbReference type="NCBI Taxonomy" id="527326"/>
    <lineage>
        <taxon>Bacteria</taxon>
        <taxon>Bacillati</taxon>
        <taxon>Actinomycetota</taxon>
        <taxon>Actinomycetes</taxon>
        <taxon>Micrococcales</taxon>
        <taxon>Bogoriellaceae</taxon>
        <taxon>Georgenia</taxon>
    </lineage>
</organism>
<reference evidence="1 2" key="1">
    <citation type="submission" date="2019-10" db="EMBL/GenBank/DDBJ databases">
        <title>Georgenia wutianyii sp. nov. and Georgenia yuyongxinii sp. nov. isolated from plateau pika (Ochotona curzoniae) in the Qinghai-Tibet plateau of China.</title>
        <authorList>
            <person name="Tian Z."/>
        </authorList>
    </citation>
    <scope>NUCLEOTIDE SEQUENCE [LARGE SCALE GENOMIC DNA]</scope>
    <source>
        <strain evidence="1 2">DSM 21501</strain>
    </source>
</reference>
<evidence type="ECO:0000313" key="1">
    <source>
        <dbReference type="EMBL" id="KAE8762325.1"/>
    </source>
</evidence>
<evidence type="ECO:0000313" key="2">
    <source>
        <dbReference type="Proteomes" id="UP000451860"/>
    </source>
</evidence>
<dbReference type="SUPFAM" id="SSF51735">
    <property type="entry name" value="NAD(P)-binding Rossmann-fold domains"/>
    <property type="match status" value="1"/>
</dbReference>
<dbReference type="InterPro" id="IPR002347">
    <property type="entry name" value="SDR_fam"/>
</dbReference>
<comment type="caution">
    <text evidence="1">The sequence shown here is derived from an EMBL/GenBank/DDBJ whole genome shotgun (WGS) entry which is preliminary data.</text>
</comment>
<sequence>MGRVEDKVVVISGGAVGLGAAAARLLAEEGARVVITDVADTVGEQTAESIRAEGGEALSRGECIGLGRFRPG</sequence>
<dbReference type="PANTHER" id="PTHR42820:SF1">
    <property type="entry name" value="SHORT-CHAIN DEHYDROGENASE_REDUCTASE FAMILY PROTEIN"/>
    <property type="match status" value="1"/>
</dbReference>
<dbReference type="Pfam" id="PF00106">
    <property type="entry name" value="adh_short"/>
    <property type="match status" value="1"/>
</dbReference>
<dbReference type="RefSeq" id="WP_152359892.1">
    <property type="nucleotide sequence ID" value="NZ_WHJE01000194.1"/>
</dbReference>
<dbReference type="InterPro" id="IPR036291">
    <property type="entry name" value="NAD(P)-bd_dom_sf"/>
</dbReference>
<dbReference type="PANTHER" id="PTHR42820">
    <property type="entry name" value="SHORT-CHAIN DEHYDROGENASE REDUCTASE"/>
    <property type="match status" value="1"/>
</dbReference>
<name>A0A7J5UIV9_9MICO</name>
<proteinExistence type="predicted"/>
<dbReference type="EMBL" id="WHJE01000194">
    <property type="protein sequence ID" value="KAE8762325.1"/>
    <property type="molecule type" value="Genomic_DNA"/>
</dbReference>
<keyword evidence="2" id="KW-1185">Reference proteome</keyword>
<dbReference type="AlphaFoldDB" id="A0A7J5UIV9"/>